<keyword evidence="2" id="KW-1185">Reference proteome</keyword>
<dbReference type="EMBL" id="AWSJ01000212">
    <property type="protein sequence ID" value="ERI08423.1"/>
    <property type="molecule type" value="Genomic_DNA"/>
</dbReference>
<dbReference type="AlphaFoldDB" id="U1X1M3"/>
<organism evidence="1 2">
    <name type="scientific">Aneurinibacillus aneurinilyticus ATCC 12856</name>
    <dbReference type="NCBI Taxonomy" id="649747"/>
    <lineage>
        <taxon>Bacteria</taxon>
        <taxon>Bacillati</taxon>
        <taxon>Bacillota</taxon>
        <taxon>Bacilli</taxon>
        <taxon>Bacillales</taxon>
        <taxon>Paenibacillaceae</taxon>
        <taxon>Aneurinibacillus group</taxon>
        <taxon>Aneurinibacillus</taxon>
    </lineage>
</organism>
<gene>
    <name evidence="1" type="ORF">HMPREF0083_03494</name>
</gene>
<protein>
    <submittedName>
        <fullName evidence="1">Uncharacterized protein</fullName>
    </submittedName>
</protein>
<evidence type="ECO:0000313" key="2">
    <source>
        <dbReference type="Proteomes" id="UP000016511"/>
    </source>
</evidence>
<sequence>SLYKLKFFLRILTYSYDILIFINNASVRHLKLFKMLEVGDVAQ</sequence>
<evidence type="ECO:0000313" key="1">
    <source>
        <dbReference type="EMBL" id="ERI08423.1"/>
    </source>
</evidence>
<reference evidence="1 2" key="1">
    <citation type="submission" date="2013-08" db="EMBL/GenBank/DDBJ databases">
        <authorList>
            <person name="Weinstock G."/>
            <person name="Sodergren E."/>
            <person name="Wylie T."/>
            <person name="Fulton L."/>
            <person name="Fulton R."/>
            <person name="Fronick C."/>
            <person name="O'Laughlin M."/>
            <person name="Godfrey J."/>
            <person name="Miner T."/>
            <person name="Herter B."/>
            <person name="Appelbaum E."/>
            <person name="Cordes M."/>
            <person name="Lek S."/>
            <person name="Wollam A."/>
            <person name="Pepin K.H."/>
            <person name="Palsikar V.B."/>
            <person name="Mitreva M."/>
            <person name="Wilson R.K."/>
        </authorList>
    </citation>
    <scope>NUCLEOTIDE SEQUENCE [LARGE SCALE GENOMIC DNA]</scope>
    <source>
        <strain evidence="1 2">ATCC 12856</strain>
    </source>
</reference>
<name>U1X1M3_ANEAE</name>
<proteinExistence type="predicted"/>
<feature type="non-terminal residue" evidence="1">
    <location>
        <position position="1"/>
    </location>
</feature>
<dbReference type="Proteomes" id="UP000016511">
    <property type="component" value="Unassembled WGS sequence"/>
</dbReference>
<accession>U1X1M3</accession>
<comment type="caution">
    <text evidence="1">The sequence shown here is derived from an EMBL/GenBank/DDBJ whole genome shotgun (WGS) entry which is preliminary data.</text>
</comment>
<dbReference type="HOGENOM" id="CLU_3225931_0_0_9"/>